<sequence>MSTRSLHWRRSTEVRVACSSVAEGVMTDQRELDRKLGMSLDDLVAAETGRTPADMQHYGPMRRKGVYGNPARHSGGPPQQGDGGYSGYGAGGGGGGGGGQGGGQGRRFAPYYTTNGTGHQREQAEHH</sequence>
<feature type="compositionally biased region" description="Gly residues" evidence="1">
    <location>
        <begin position="81"/>
        <end position="105"/>
    </location>
</feature>
<evidence type="ECO:0000256" key="1">
    <source>
        <dbReference type="SAM" id="MobiDB-lite"/>
    </source>
</evidence>
<protein>
    <submittedName>
        <fullName evidence="2">Uncharacterized protein</fullName>
    </submittedName>
</protein>
<dbReference type="AlphaFoldDB" id="A0A0G4FIP1"/>
<keyword evidence="3" id="KW-1185">Reference proteome</keyword>
<dbReference type="EMBL" id="CDMY01000440">
    <property type="protein sequence ID" value="CEM12977.1"/>
    <property type="molecule type" value="Genomic_DNA"/>
</dbReference>
<accession>A0A0G4FIP1</accession>
<feature type="region of interest" description="Disordered" evidence="1">
    <location>
        <begin position="47"/>
        <end position="127"/>
    </location>
</feature>
<organism evidence="2 3">
    <name type="scientific">Vitrella brassicaformis (strain CCMP3155)</name>
    <dbReference type="NCBI Taxonomy" id="1169540"/>
    <lineage>
        <taxon>Eukaryota</taxon>
        <taxon>Sar</taxon>
        <taxon>Alveolata</taxon>
        <taxon>Colpodellida</taxon>
        <taxon>Vitrellaceae</taxon>
        <taxon>Vitrella</taxon>
    </lineage>
</organism>
<gene>
    <name evidence="2" type="ORF">Vbra_9187</name>
</gene>
<name>A0A0G4FIP1_VITBC</name>
<dbReference type="VEuPathDB" id="CryptoDB:Vbra_9187"/>
<reference evidence="2 3" key="1">
    <citation type="submission" date="2014-11" db="EMBL/GenBank/DDBJ databases">
        <authorList>
            <person name="Zhu J."/>
            <person name="Qi W."/>
            <person name="Song R."/>
        </authorList>
    </citation>
    <scope>NUCLEOTIDE SEQUENCE [LARGE SCALE GENOMIC DNA]</scope>
</reference>
<evidence type="ECO:0000313" key="2">
    <source>
        <dbReference type="EMBL" id="CEM12977.1"/>
    </source>
</evidence>
<evidence type="ECO:0000313" key="3">
    <source>
        <dbReference type="Proteomes" id="UP000041254"/>
    </source>
</evidence>
<dbReference type="Proteomes" id="UP000041254">
    <property type="component" value="Unassembled WGS sequence"/>
</dbReference>
<dbReference type="InParanoid" id="A0A0G4FIP1"/>
<proteinExistence type="predicted"/>